<feature type="compositionally biased region" description="Basic and acidic residues" evidence="1">
    <location>
        <begin position="34"/>
        <end position="45"/>
    </location>
</feature>
<proteinExistence type="predicted"/>
<feature type="region of interest" description="Disordered" evidence="1">
    <location>
        <begin position="1"/>
        <end position="111"/>
    </location>
</feature>
<reference evidence="2 3" key="1">
    <citation type="journal article" date="2022" name="Allergy">
        <title>Genome assembly and annotation of Periplaneta americana reveal a comprehensive cockroach allergen profile.</title>
        <authorList>
            <person name="Wang L."/>
            <person name="Xiong Q."/>
            <person name="Saelim N."/>
            <person name="Wang L."/>
            <person name="Nong W."/>
            <person name="Wan A.T."/>
            <person name="Shi M."/>
            <person name="Liu X."/>
            <person name="Cao Q."/>
            <person name="Hui J.H.L."/>
            <person name="Sookrung N."/>
            <person name="Leung T.F."/>
            <person name="Tungtrongchitr A."/>
            <person name="Tsui S.K.W."/>
        </authorList>
    </citation>
    <scope>NUCLEOTIDE SEQUENCE [LARGE SCALE GENOMIC DNA]</scope>
    <source>
        <strain evidence="2">PWHHKU_190912</strain>
    </source>
</reference>
<organism evidence="2 3">
    <name type="scientific">Periplaneta americana</name>
    <name type="common">American cockroach</name>
    <name type="synonym">Blatta americana</name>
    <dbReference type="NCBI Taxonomy" id="6978"/>
    <lineage>
        <taxon>Eukaryota</taxon>
        <taxon>Metazoa</taxon>
        <taxon>Ecdysozoa</taxon>
        <taxon>Arthropoda</taxon>
        <taxon>Hexapoda</taxon>
        <taxon>Insecta</taxon>
        <taxon>Pterygota</taxon>
        <taxon>Neoptera</taxon>
        <taxon>Polyneoptera</taxon>
        <taxon>Dictyoptera</taxon>
        <taxon>Blattodea</taxon>
        <taxon>Blattoidea</taxon>
        <taxon>Blattidae</taxon>
        <taxon>Blattinae</taxon>
        <taxon>Periplaneta</taxon>
    </lineage>
</organism>
<feature type="compositionally biased region" description="Basic and acidic residues" evidence="1">
    <location>
        <begin position="89"/>
        <end position="101"/>
    </location>
</feature>
<evidence type="ECO:0000256" key="1">
    <source>
        <dbReference type="SAM" id="MobiDB-lite"/>
    </source>
</evidence>
<protein>
    <submittedName>
        <fullName evidence="2">Uncharacterized protein</fullName>
    </submittedName>
</protein>
<gene>
    <name evidence="2" type="ORF">ANN_24505</name>
</gene>
<dbReference type="Proteomes" id="UP001148838">
    <property type="component" value="Unassembled WGS sequence"/>
</dbReference>
<accession>A0ABQ8S3F0</accession>
<evidence type="ECO:0000313" key="3">
    <source>
        <dbReference type="Proteomes" id="UP001148838"/>
    </source>
</evidence>
<dbReference type="EMBL" id="JAJSOF020000037">
    <property type="protein sequence ID" value="KAJ4428468.1"/>
    <property type="molecule type" value="Genomic_DNA"/>
</dbReference>
<name>A0ABQ8S3F0_PERAM</name>
<keyword evidence="3" id="KW-1185">Reference proteome</keyword>
<feature type="compositionally biased region" description="Basic and acidic residues" evidence="1">
    <location>
        <begin position="62"/>
        <end position="71"/>
    </location>
</feature>
<evidence type="ECO:0000313" key="2">
    <source>
        <dbReference type="EMBL" id="KAJ4428468.1"/>
    </source>
</evidence>
<sequence length="209" mass="24291">MELGRNWSQHYASGQSNNVAPKGLKQIQSNHVGPQDRQKARREAEDQMGGLIRQTSWSPMEETNKEQRRVETTGTGTTAIEAQHKCKRRNTEETPEPKRAANTDATTEPTVTSESYKFQKRKRNGYLLDRDDTVIWRRRYLRDIRRYRAQGKTIYYMDETWLNEGITRAKVWQDKEIVCPKDAFLKGLSVDLRNPTGKEKQLIVVHIGN</sequence>
<comment type="caution">
    <text evidence="2">The sequence shown here is derived from an EMBL/GenBank/DDBJ whole genome shotgun (WGS) entry which is preliminary data.</text>
</comment>
<feature type="compositionally biased region" description="Polar residues" evidence="1">
    <location>
        <begin position="1"/>
        <end position="19"/>
    </location>
</feature>